<sequence>MPAPITATDLTRRFGDDVVVHDLDLHVDEGSIRGFVGPSGSGKTTTVRLLTGVLEPTGGRVRVFDTDPMELTTAQRRRIGYMPQLGVLYPHLTVTQNLRFVADLYGVRKAKDRIADALEMLDLTDASGRPLRDCSGGMQRRVALAAAILHEPDVLFLDEPTSGLDPVLRQRLWTHFQELRDEGKTLFVTTQIVSEAAMCDHVGLLAGGTMIADDTPDGLRRSAAGGDTVDLTASATIPTRVLERLAVRDDVRRIERVGDDGRTVRIVVADAAEGIEVLTAALHDADVDVVLAERHTAAFDDVFVALLEAQS</sequence>
<dbReference type="EMBL" id="CP031165">
    <property type="protein sequence ID" value="AXV08354.1"/>
    <property type="molecule type" value="Genomic_DNA"/>
</dbReference>
<dbReference type="InterPro" id="IPR027417">
    <property type="entry name" value="P-loop_NTPase"/>
</dbReference>
<dbReference type="GO" id="GO:0005524">
    <property type="term" value="F:ATP binding"/>
    <property type="evidence" value="ECO:0007669"/>
    <property type="project" value="UniProtKB-KW"/>
</dbReference>
<dbReference type="PROSITE" id="PS00211">
    <property type="entry name" value="ABC_TRANSPORTER_1"/>
    <property type="match status" value="1"/>
</dbReference>
<keyword evidence="1" id="KW-0547">Nucleotide-binding</keyword>
<evidence type="ECO:0000256" key="1">
    <source>
        <dbReference type="ARBA" id="ARBA00022741"/>
    </source>
</evidence>
<dbReference type="AlphaFoldDB" id="A0A346Y1K7"/>
<dbReference type="Pfam" id="PF00005">
    <property type="entry name" value="ABC_tran"/>
    <property type="match status" value="1"/>
</dbReference>
<dbReference type="SMART" id="SM00382">
    <property type="entry name" value="AAA"/>
    <property type="match status" value="1"/>
</dbReference>
<reference evidence="4 5" key="1">
    <citation type="submission" date="2018-09" db="EMBL/GenBank/DDBJ databases">
        <title>Complete genome sequence of Euzebya sp. DY32-46 isolated from seawater of Pacific Ocean.</title>
        <authorList>
            <person name="Xu L."/>
            <person name="Wu Y.-H."/>
            <person name="Xu X.-W."/>
        </authorList>
    </citation>
    <scope>NUCLEOTIDE SEQUENCE [LARGE SCALE GENOMIC DNA]</scope>
    <source>
        <strain evidence="4 5">DY32-46</strain>
    </source>
</reference>
<dbReference type="Gene3D" id="3.40.50.300">
    <property type="entry name" value="P-loop containing nucleotide triphosphate hydrolases"/>
    <property type="match status" value="1"/>
</dbReference>
<name>A0A346Y1K7_9ACTN</name>
<evidence type="ECO:0000256" key="2">
    <source>
        <dbReference type="ARBA" id="ARBA00022840"/>
    </source>
</evidence>
<evidence type="ECO:0000313" key="5">
    <source>
        <dbReference type="Proteomes" id="UP000264006"/>
    </source>
</evidence>
<feature type="domain" description="ABC transporter" evidence="3">
    <location>
        <begin position="5"/>
        <end position="232"/>
    </location>
</feature>
<dbReference type="InterPro" id="IPR003439">
    <property type="entry name" value="ABC_transporter-like_ATP-bd"/>
</dbReference>
<dbReference type="PROSITE" id="PS50893">
    <property type="entry name" value="ABC_TRANSPORTER_2"/>
    <property type="match status" value="1"/>
</dbReference>
<protein>
    <submittedName>
        <fullName evidence="4">ABC transporter multidrug efflux pump, fused ATP-binding domains</fullName>
    </submittedName>
</protein>
<dbReference type="PANTHER" id="PTHR43038">
    <property type="entry name" value="ATP-BINDING CASSETTE, SUB-FAMILY H, MEMBER 1"/>
    <property type="match status" value="1"/>
</dbReference>
<dbReference type="KEGG" id="euz:DVS28_a3681"/>
<dbReference type="PANTHER" id="PTHR43038:SF3">
    <property type="entry name" value="ABC TRANSPORTER G FAMILY MEMBER 20 ISOFORM X1"/>
    <property type="match status" value="1"/>
</dbReference>
<proteinExistence type="predicted"/>
<dbReference type="CDD" id="cd03230">
    <property type="entry name" value="ABC_DR_subfamily_A"/>
    <property type="match status" value="1"/>
</dbReference>
<dbReference type="InterPro" id="IPR017871">
    <property type="entry name" value="ABC_transporter-like_CS"/>
</dbReference>
<dbReference type="SUPFAM" id="SSF52540">
    <property type="entry name" value="P-loop containing nucleoside triphosphate hydrolases"/>
    <property type="match status" value="1"/>
</dbReference>
<evidence type="ECO:0000259" key="3">
    <source>
        <dbReference type="PROSITE" id="PS50893"/>
    </source>
</evidence>
<dbReference type="InterPro" id="IPR003593">
    <property type="entry name" value="AAA+_ATPase"/>
</dbReference>
<dbReference type="RefSeq" id="WP_164710724.1">
    <property type="nucleotide sequence ID" value="NZ_CP031165.1"/>
</dbReference>
<dbReference type="Proteomes" id="UP000264006">
    <property type="component" value="Chromosome"/>
</dbReference>
<dbReference type="GO" id="GO:0016887">
    <property type="term" value="F:ATP hydrolysis activity"/>
    <property type="evidence" value="ECO:0007669"/>
    <property type="project" value="InterPro"/>
</dbReference>
<keyword evidence="2 4" id="KW-0067">ATP-binding</keyword>
<keyword evidence="5" id="KW-1185">Reference proteome</keyword>
<gene>
    <name evidence="4" type="ORF">DVS28_a3681</name>
</gene>
<evidence type="ECO:0000313" key="4">
    <source>
        <dbReference type="EMBL" id="AXV08354.1"/>
    </source>
</evidence>
<organism evidence="4 5">
    <name type="scientific">Euzebya pacifica</name>
    <dbReference type="NCBI Taxonomy" id="1608957"/>
    <lineage>
        <taxon>Bacteria</taxon>
        <taxon>Bacillati</taxon>
        <taxon>Actinomycetota</taxon>
        <taxon>Nitriliruptoria</taxon>
        <taxon>Euzebyales</taxon>
    </lineage>
</organism>
<accession>A0A346Y1K7</accession>